<name>A0A5B9DDW6_9ARCH</name>
<protein>
    <submittedName>
        <fullName evidence="1">Uncharacterized protein</fullName>
    </submittedName>
</protein>
<keyword evidence="2" id="KW-1185">Reference proteome</keyword>
<organism evidence="1 2">
    <name type="scientific">Promethearchaeum syntrophicum</name>
    <dbReference type="NCBI Taxonomy" id="2594042"/>
    <lineage>
        <taxon>Archaea</taxon>
        <taxon>Promethearchaeati</taxon>
        <taxon>Promethearchaeota</taxon>
        <taxon>Promethearchaeia</taxon>
        <taxon>Promethearchaeales</taxon>
        <taxon>Promethearchaeaceae</taxon>
        <taxon>Promethearchaeum</taxon>
    </lineage>
</organism>
<evidence type="ECO:0000313" key="1">
    <source>
        <dbReference type="EMBL" id="QEE17282.1"/>
    </source>
</evidence>
<dbReference type="AlphaFoldDB" id="A0A5B9DDW6"/>
<dbReference type="KEGG" id="psyt:DSAG12_03114"/>
<evidence type="ECO:0000313" key="2">
    <source>
        <dbReference type="Proteomes" id="UP000321408"/>
    </source>
</evidence>
<dbReference type="GeneID" id="41331085"/>
<sequence>MKKLILVQWNVKTGPLNLVQFPPEEEIIPNEFLLKIWAKHEMNSDSNFCSLKEGKKYYCSLLKIHKIENQPYFIILELDENDDVRIFEEILENIAEDLILKVGKPYFSHVLTETYTTIKHYSDLDEFQIFLRLFEDKNRIDILHILRKGVISKPKLEQNLEEQFGYANLNLDLLLTPFIRLGMISVLNDPGSNISFYLTYDAYACRIPPKQSPKVVDLEQKIIKFFSIPQILDDDLLQDIVKLHQQPGVKELNSLLREDVPNGIDYEIALTTVRNDPTILEELERFSFIYIYEEKQVFLFSNLQFVKFNPSYLLHILKKRYESKEISLEQLIHQIEFISK</sequence>
<dbReference type="RefSeq" id="WP_147664180.1">
    <property type="nucleotide sequence ID" value="NZ_CP042905.2"/>
</dbReference>
<reference evidence="1 2" key="2">
    <citation type="journal article" date="2024" name="Int. J. Syst. Evol. Microbiol.">
        <title>Promethearchaeum syntrophicum gen. nov., sp. nov., an anaerobic, obligately syntrophic archaeon, the first isolate of the lineage 'Asgard' archaea, and proposal of the new archaeal phylum Promethearchaeota phyl. nov. and kingdom Promethearchaeati regn. nov.</title>
        <authorList>
            <person name="Imachi H."/>
            <person name="Nobu M.K."/>
            <person name="Kato S."/>
            <person name="Takaki Y."/>
            <person name="Miyazaki M."/>
            <person name="Miyata M."/>
            <person name="Ogawara M."/>
            <person name="Saito Y."/>
            <person name="Sakai S."/>
            <person name="Tahara Y.O."/>
            <person name="Takano Y."/>
            <person name="Tasumi E."/>
            <person name="Uematsu K."/>
            <person name="Yoshimura T."/>
            <person name="Itoh T."/>
            <person name="Ohkuma M."/>
            <person name="Takai K."/>
        </authorList>
    </citation>
    <scope>NUCLEOTIDE SEQUENCE [LARGE SCALE GENOMIC DNA]</scope>
    <source>
        <strain evidence="1 2">MK-D1</strain>
    </source>
</reference>
<gene>
    <name evidence="1" type="ORF">DSAG12_03114</name>
</gene>
<accession>A0A5B9DDW6</accession>
<dbReference type="EMBL" id="CP042905">
    <property type="protein sequence ID" value="QEE17282.1"/>
    <property type="molecule type" value="Genomic_DNA"/>
</dbReference>
<proteinExistence type="predicted"/>
<dbReference type="Proteomes" id="UP000321408">
    <property type="component" value="Chromosome"/>
</dbReference>
<reference evidence="1 2" key="1">
    <citation type="journal article" date="2020" name="Nature">
        <title>Isolation of an archaeon at the prokaryote-eukaryote interface.</title>
        <authorList>
            <person name="Imachi H."/>
            <person name="Nobu M.K."/>
            <person name="Nakahara N."/>
            <person name="Morono Y."/>
            <person name="Ogawara M."/>
            <person name="Takaki Y."/>
            <person name="Takano Y."/>
            <person name="Uematsu K."/>
            <person name="Ikuta T."/>
            <person name="Ito M."/>
            <person name="Matsui Y."/>
            <person name="Miyazaki M."/>
            <person name="Murata K."/>
            <person name="Saito Y."/>
            <person name="Sakai S."/>
            <person name="Song C."/>
            <person name="Tasumi E."/>
            <person name="Yamanaka Y."/>
            <person name="Yamaguchi T."/>
            <person name="Kamagata Y."/>
            <person name="Tamaki H."/>
            <person name="Takai K."/>
        </authorList>
    </citation>
    <scope>NUCLEOTIDE SEQUENCE [LARGE SCALE GENOMIC DNA]</scope>
    <source>
        <strain evidence="1 2">MK-D1</strain>
    </source>
</reference>